<keyword evidence="2" id="KW-1185">Reference proteome</keyword>
<dbReference type="EMBL" id="JAAQOM010000021">
    <property type="protein sequence ID" value="NIA57329.1"/>
    <property type="molecule type" value="Genomic_DNA"/>
</dbReference>
<dbReference type="Proteomes" id="UP000716322">
    <property type="component" value="Unassembled WGS sequence"/>
</dbReference>
<protein>
    <submittedName>
        <fullName evidence="1">ArsR family transcriptional regulator</fullName>
    </submittedName>
</protein>
<dbReference type="SUPFAM" id="SSF46785">
    <property type="entry name" value="Winged helix' DNA-binding domain"/>
    <property type="match status" value="1"/>
</dbReference>
<accession>A0ABX0PLF9</accession>
<dbReference type="InterPro" id="IPR036390">
    <property type="entry name" value="WH_DNA-bd_sf"/>
</dbReference>
<evidence type="ECO:0000313" key="2">
    <source>
        <dbReference type="Proteomes" id="UP000716322"/>
    </source>
</evidence>
<organism evidence="1 2">
    <name type="scientific">Telluria antibiotica</name>
    <dbReference type="NCBI Taxonomy" id="2717319"/>
    <lineage>
        <taxon>Bacteria</taxon>
        <taxon>Pseudomonadati</taxon>
        <taxon>Pseudomonadota</taxon>
        <taxon>Betaproteobacteria</taxon>
        <taxon>Burkholderiales</taxon>
        <taxon>Oxalobacteraceae</taxon>
        <taxon>Telluria group</taxon>
        <taxon>Telluria</taxon>
    </lineage>
</organism>
<evidence type="ECO:0000313" key="1">
    <source>
        <dbReference type="EMBL" id="NIA57329.1"/>
    </source>
</evidence>
<name>A0ABX0PLF9_9BURK</name>
<reference evidence="1 2" key="1">
    <citation type="submission" date="2020-03" db="EMBL/GenBank/DDBJ databases">
        <title>Genome sequence of strain Massilia sp. TW-1.</title>
        <authorList>
            <person name="Chaudhary D.K."/>
        </authorList>
    </citation>
    <scope>NUCLEOTIDE SEQUENCE [LARGE SCALE GENOMIC DNA]</scope>
    <source>
        <strain evidence="1 2">TW-1</strain>
    </source>
</reference>
<gene>
    <name evidence="1" type="ORF">HAV22_27265</name>
</gene>
<comment type="caution">
    <text evidence="1">The sequence shown here is derived from an EMBL/GenBank/DDBJ whole genome shotgun (WGS) entry which is preliminary data.</text>
</comment>
<proteinExistence type="predicted"/>
<dbReference type="Gene3D" id="1.10.10.10">
    <property type="entry name" value="Winged helix-like DNA-binding domain superfamily/Winged helix DNA-binding domain"/>
    <property type="match status" value="1"/>
</dbReference>
<sequence>MNEGEAALAGLMEQLWRMAREVPPRPCSLARVGKRAQLPMSTLMRALSLLSGSGLVEVATREEGGGHVVLTAAGRDLCTNWFGAQPPTSDMRTTG</sequence>
<dbReference type="InterPro" id="IPR036388">
    <property type="entry name" value="WH-like_DNA-bd_sf"/>
</dbReference>